<feature type="region of interest" description="Disordered" evidence="1">
    <location>
        <begin position="1"/>
        <end position="44"/>
    </location>
</feature>
<dbReference type="EMBL" id="JACGWJ010000004">
    <property type="protein sequence ID" value="KAL0423481.1"/>
    <property type="molecule type" value="Genomic_DNA"/>
</dbReference>
<evidence type="ECO:0000256" key="1">
    <source>
        <dbReference type="SAM" id="MobiDB-lite"/>
    </source>
</evidence>
<dbReference type="InterPro" id="IPR013103">
    <property type="entry name" value="RVT_2"/>
</dbReference>
<gene>
    <name evidence="3" type="ORF">Sradi_0882900</name>
</gene>
<evidence type="ECO:0000313" key="3">
    <source>
        <dbReference type="EMBL" id="KAL0423481.1"/>
    </source>
</evidence>
<name>A0AAW2V533_SESRA</name>
<feature type="compositionally biased region" description="Polar residues" evidence="1">
    <location>
        <begin position="1"/>
        <end position="16"/>
    </location>
</feature>
<protein>
    <submittedName>
        <fullName evidence="3">Mitochondrial protein</fullName>
    </submittedName>
</protein>
<reference evidence="3" key="2">
    <citation type="journal article" date="2024" name="Plant">
        <title>Genomic evolution and insights into agronomic trait innovations of Sesamum species.</title>
        <authorList>
            <person name="Miao H."/>
            <person name="Wang L."/>
            <person name="Qu L."/>
            <person name="Liu H."/>
            <person name="Sun Y."/>
            <person name="Le M."/>
            <person name="Wang Q."/>
            <person name="Wei S."/>
            <person name="Zheng Y."/>
            <person name="Lin W."/>
            <person name="Duan Y."/>
            <person name="Cao H."/>
            <person name="Xiong S."/>
            <person name="Wang X."/>
            <person name="Wei L."/>
            <person name="Li C."/>
            <person name="Ma Q."/>
            <person name="Ju M."/>
            <person name="Zhao R."/>
            <person name="Li G."/>
            <person name="Mu C."/>
            <person name="Tian Q."/>
            <person name="Mei H."/>
            <person name="Zhang T."/>
            <person name="Gao T."/>
            <person name="Zhang H."/>
        </authorList>
    </citation>
    <scope>NUCLEOTIDE SEQUENCE</scope>
    <source>
        <strain evidence="3">G02</strain>
    </source>
</reference>
<proteinExistence type="predicted"/>
<sequence>MTTDLSKNATDQTPSQGMKLADATDQTPSQGMNPTDTPASEQELVPPLRRNLGTMAKQFSKNNGGLLCMLKISALEKNNTWCVTELPPNKKAIGCRWVYKLKLNSYGSVDRCKERLVAKGYNQIEGIDYTDFAHLPKLSQ</sequence>
<organism evidence="3">
    <name type="scientific">Sesamum radiatum</name>
    <name type="common">Black benniseed</name>
    <dbReference type="NCBI Taxonomy" id="300843"/>
    <lineage>
        <taxon>Eukaryota</taxon>
        <taxon>Viridiplantae</taxon>
        <taxon>Streptophyta</taxon>
        <taxon>Embryophyta</taxon>
        <taxon>Tracheophyta</taxon>
        <taxon>Spermatophyta</taxon>
        <taxon>Magnoliopsida</taxon>
        <taxon>eudicotyledons</taxon>
        <taxon>Gunneridae</taxon>
        <taxon>Pentapetalae</taxon>
        <taxon>asterids</taxon>
        <taxon>lamiids</taxon>
        <taxon>Lamiales</taxon>
        <taxon>Pedaliaceae</taxon>
        <taxon>Sesamum</taxon>
    </lineage>
</organism>
<evidence type="ECO:0000259" key="2">
    <source>
        <dbReference type="Pfam" id="PF07727"/>
    </source>
</evidence>
<reference evidence="3" key="1">
    <citation type="submission" date="2020-06" db="EMBL/GenBank/DDBJ databases">
        <authorList>
            <person name="Li T."/>
            <person name="Hu X."/>
            <person name="Zhang T."/>
            <person name="Song X."/>
            <person name="Zhang H."/>
            <person name="Dai N."/>
            <person name="Sheng W."/>
            <person name="Hou X."/>
            <person name="Wei L."/>
        </authorList>
    </citation>
    <scope>NUCLEOTIDE SEQUENCE</scope>
    <source>
        <strain evidence="3">G02</strain>
        <tissue evidence="3">Leaf</tissue>
    </source>
</reference>
<dbReference type="AlphaFoldDB" id="A0AAW2V533"/>
<comment type="caution">
    <text evidence="3">The sequence shown here is derived from an EMBL/GenBank/DDBJ whole genome shotgun (WGS) entry which is preliminary data.</text>
</comment>
<feature type="domain" description="Reverse transcriptase Ty1/copia-type" evidence="2">
    <location>
        <begin position="78"/>
        <end position="131"/>
    </location>
</feature>
<accession>A0AAW2V533</accession>
<feature type="compositionally biased region" description="Polar residues" evidence="1">
    <location>
        <begin position="24"/>
        <end position="40"/>
    </location>
</feature>
<dbReference type="Pfam" id="PF07727">
    <property type="entry name" value="RVT_2"/>
    <property type="match status" value="1"/>
</dbReference>